<dbReference type="GeneTree" id="ENSGT00440000035688"/>
<dbReference type="GO" id="GO:0003146">
    <property type="term" value="P:heart jogging"/>
    <property type="evidence" value="ECO:0007669"/>
    <property type="project" value="Ensembl"/>
</dbReference>
<dbReference type="PANTHER" id="PTHR16275:SF8">
    <property type="entry name" value="COILED-COIL DOMAIN-CONTAINING PROTEIN 40"/>
    <property type="match status" value="1"/>
</dbReference>
<feature type="coiled-coil region" evidence="1">
    <location>
        <begin position="657"/>
        <end position="691"/>
    </location>
</feature>
<dbReference type="GO" id="GO:0005576">
    <property type="term" value="C:extracellular region"/>
    <property type="evidence" value="ECO:0007669"/>
    <property type="project" value="GOC"/>
</dbReference>
<dbReference type="GO" id="GO:0005737">
    <property type="term" value="C:cytoplasm"/>
    <property type="evidence" value="ECO:0007669"/>
    <property type="project" value="TreeGrafter"/>
</dbReference>
<accession>A0A3B3RJB6</accession>
<dbReference type="PANTHER" id="PTHR16275">
    <property type="entry name" value="COILED-COIL DOMAIN-CONTAINING PROTEIN 40"/>
    <property type="match status" value="1"/>
</dbReference>
<dbReference type="OrthoDB" id="188741at2759"/>
<proteinExistence type="predicted"/>
<dbReference type="GO" id="GO:0005929">
    <property type="term" value="C:cilium"/>
    <property type="evidence" value="ECO:0007669"/>
    <property type="project" value="TreeGrafter"/>
</dbReference>
<keyword evidence="1" id="KW-0175">Coiled coil</keyword>
<dbReference type="InterPro" id="IPR037386">
    <property type="entry name" value="CCDC40"/>
</dbReference>
<dbReference type="GO" id="GO:0001947">
    <property type="term" value="P:heart looping"/>
    <property type="evidence" value="ECO:0007669"/>
    <property type="project" value="Ensembl"/>
</dbReference>
<dbReference type="Ensembl" id="ENSPKIT00000035547.1">
    <property type="protein sequence ID" value="ENSPKIP00000018717.1"/>
    <property type="gene ID" value="ENSPKIG00000004181.1"/>
</dbReference>
<dbReference type="GO" id="GO:0060287">
    <property type="term" value="P:epithelial cilium movement involved in determination of left/right asymmetry"/>
    <property type="evidence" value="ECO:0007669"/>
    <property type="project" value="Ensembl"/>
</dbReference>
<evidence type="ECO:0000256" key="2">
    <source>
        <dbReference type="SAM" id="MobiDB-lite"/>
    </source>
</evidence>
<evidence type="ECO:0000256" key="1">
    <source>
        <dbReference type="SAM" id="Coils"/>
    </source>
</evidence>
<dbReference type="GO" id="GO:0048793">
    <property type="term" value="P:pronephros development"/>
    <property type="evidence" value="ECO:0007669"/>
    <property type="project" value="Ensembl"/>
</dbReference>
<dbReference type="KEGG" id="pki:111833468"/>
<dbReference type="AlphaFoldDB" id="A0A3B3RJB6"/>
<dbReference type="GeneID" id="111833468"/>
<dbReference type="CTD" id="55036"/>
<dbReference type="Pfam" id="PF08647">
    <property type="entry name" value="BRE1"/>
    <property type="match status" value="1"/>
</dbReference>
<reference evidence="3" key="2">
    <citation type="submission" date="2025-09" db="UniProtKB">
        <authorList>
            <consortium name="Ensembl"/>
        </authorList>
    </citation>
    <scope>IDENTIFICATION</scope>
</reference>
<feature type="coiled-coil region" evidence="1">
    <location>
        <begin position="267"/>
        <end position="350"/>
    </location>
</feature>
<evidence type="ECO:0000313" key="4">
    <source>
        <dbReference type="Proteomes" id="UP000261540"/>
    </source>
</evidence>
<dbReference type="STRING" id="1676925.ENSPKIP00000018717"/>
<protein>
    <submittedName>
        <fullName evidence="3">Coiled-coil domain 40 molecular ruler complex subunit</fullName>
    </submittedName>
</protein>
<keyword evidence="4" id="KW-1185">Reference proteome</keyword>
<feature type="region of interest" description="Disordered" evidence="2">
    <location>
        <begin position="1"/>
        <end position="75"/>
    </location>
</feature>
<feature type="coiled-coil region" evidence="1">
    <location>
        <begin position="428"/>
        <end position="532"/>
    </location>
</feature>
<organism evidence="3 4">
    <name type="scientific">Paramormyrops kingsleyae</name>
    <dbReference type="NCBI Taxonomy" id="1676925"/>
    <lineage>
        <taxon>Eukaryota</taxon>
        <taxon>Metazoa</taxon>
        <taxon>Chordata</taxon>
        <taxon>Craniata</taxon>
        <taxon>Vertebrata</taxon>
        <taxon>Euteleostomi</taxon>
        <taxon>Actinopterygii</taxon>
        <taxon>Neopterygii</taxon>
        <taxon>Teleostei</taxon>
        <taxon>Osteoglossocephala</taxon>
        <taxon>Osteoglossomorpha</taxon>
        <taxon>Osteoglossiformes</taxon>
        <taxon>Mormyridae</taxon>
        <taxon>Paramormyrops</taxon>
    </lineage>
</organism>
<feature type="compositionally biased region" description="Basic and acidic residues" evidence="2">
    <location>
        <begin position="13"/>
        <end position="40"/>
    </location>
</feature>
<name>A0A3B3RJB6_9TELE</name>
<dbReference type="Proteomes" id="UP000261540">
    <property type="component" value="Unplaced"/>
</dbReference>
<dbReference type="GO" id="GO:0035082">
    <property type="term" value="P:axoneme assembly"/>
    <property type="evidence" value="ECO:0007669"/>
    <property type="project" value="Ensembl"/>
</dbReference>
<reference evidence="3" key="1">
    <citation type="submission" date="2025-08" db="UniProtKB">
        <authorList>
            <consortium name="Ensembl"/>
        </authorList>
    </citation>
    <scope>IDENTIFICATION</scope>
</reference>
<evidence type="ECO:0000313" key="3">
    <source>
        <dbReference type="Ensembl" id="ENSPKIP00000018717.1"/>
    </source>
</evidence>
<feature type="region of interest" description="Disordered" evidence="2">
    <location>
        <begin position="107"/>
        <end position="129"/>
    </location>
</feature>
<sequence>MDAWQTKPTMEVDGEKEREMEAISSQNDKDSELACDRGETADGSGVSVPLLHEDGPEEESEMEGTGINSTNLSPHCDTNGTGAILITPSYSGGTTDVPVAPEASLHLTIPVSASEREEPNGGEEEEHEELVVLDPEHPLMRRFQSALKNHLKKQLDRLNMEIREQLAMEHAECTRREELGVELYSVQLQLAQLQAALEGRHEANAQAAKQRLRAQEQLEGVRSQYHAAVNKTGQQRVQVSQLQTEVENLALRLFYMQEVSEGVRSDLTTMKNASRKAQSEKLQAEEEKQKQDLYVERLTKQVEKLTEQIALYEFQISTQSKETQAAKQVLVEAQMEIDSLEVERKQLLQQWNSSLLGMQRRDEAFAAKQGELRMTRHHMQSLDTEIEGFKKSITQEEERNELLTALLSRTQMGQTTTRRLIGNSQAQQEALQAQYSTYARTLQETEQTLSRHAAECAARQTDAASLRKEVEKESAIRQELEEKIMAKMQEQQLHGNAAKFSHGLIEKMAAHRREKEAQLAQLENEAAQAGLEGGETALRLESLGRHLGELRQENARRHELLSRGEAEFHRCAAVIARKQSAINVYNKKIEQMVFSTGHADLGPLEIRVSTLTKQLEEAAAEIVEQQQFWLRHQGELVRLTQEKQAQSAALLAQQTRLTILQQRKVRTEGEIQQEQREQAELERHIKGLLADTVKLNTLLSRNSQLRQALEQGNALMESGFLQKLKEAERESVRMQMKLEEVQENKERLISRLVEAERHVMLWEKKIQLAKETRLAVDSEVGQGEIRQMKAEIHRMEVRCAHLMKQQERLLRDMEAAVAQREAVAGRAAARAKARAGQPTQTEFQGFLQGLRRKIQDTQKQTAESDGIINSLQETQANLGASFREKQQHLSQLQDTGAALAADLRRLQDTKEQNLARLVTLQGRAKQLRAVQEGRYTRLSASEEALEPAIQRQEERLHTISTILHRVRQELPQHQGTLHRLSLVLSFQLQGAQESA</sequence>
<dbReference type="RefSeq" id="XP_072568259.1">
    <property type="nucleotide sequence ID" value="XM_072712158.1"/>
</dbReference>
<feature type="coiled-coil region" evidence="1">
    <location>
        <begin position="724"/>
        <end position="823"/>
    </location>
</feature>